<evidence type="ECO:0000256" key="6">
    <source>
        <dbReference type="SAM" id="MobiDB-lite"/>
    </source>
</evidence>
<dbReference type="OrthoDB" id="78296at2759"/>
<feature type="transmembrane region" description="Helical" evidence="7">
    <location>
        <begin position="257"/>
        <end position="278"/>
    </location>
</feature>
<dbReference type="Gene3D" id="3.30.70.1350">
    <property type="entry name" value="Cation efflux protein, cytoplasmic domain"/>
    <property type="match status" value="1"/>
</dbReference>
<dbReference type="Pfam" id="PF16916">
    <property type="entry name" value="ZT_dimer"/>
    <property type="match status" value="1"/>
</dbReference>
<organism evidence="10 11">
    <name type="scientific">Diplodia corticola</name>
    <dbReference type="NCBI Taxonomy" id="236234"/>
    <lineage>
        <taxon>Eukaryota</taxon>
        <taxon>Fungi</taxon>
        <taxon>Dikarya</taxon>
        <taxon>Ascomycota</taxon>
        <taxon>Pezizomycotina</taxon>
        <taxon>Dothideomycetes</taxon>
        <taxon>Dothideomycetes incertae sedis</taxon>
        <taxon>Botryosphaeriales</taxon>
        <taxon>Botryosphaeriaceae</taxon>
        <taxon>Diplodia</taxon>
    </lineage>
</organism>
<feature type="domain" description="Cation efflux protein cytoplasmic" evidence="9">
    <location>
        <begin position="403"/>
        <end position="464"/>
    </location>
</feature>
<evidence type="ECO:0000259" key="9">
    <source>
        <dbReference type="Pfam" id="PF16916"/>
    </source>
</evidence>
<keyword evidence="3 7" id="KW-0812">Transmembrane</keyword>
<keyword evidence="11" id="KW-1185">Reference proteome</keyword>
<dbReference type="GO" id="GO:0030003">
    <property type="term" value="P:intracellular monoatomic cation homeostasis"/>
    <property type="evidence" value="ECO:0007669"/>
    <property type="project" value="UniProtKB-ARBA"/>
</dbReference>
<dbReference type="NCBIfam" id="TIGR01297">
    <property type="entry name" value="CDF"/>
    <property type="match status" value="1"/>
</dbReference>
<dbReference type="AlphaFoldDB" id="A0A1J9QPA0"/>
<keyword evidence="5 7" id="KW-0472">Membrane</keyword>
<dbReference type="EMBL" id="MNUE01000056">
    <property type="protein sequence ID" value="OJD30742.1"/>
    <property type="molecule type" value="Genomic_DNA"/>
</dbReference>
<dbReference type="Proteomes" id="UP000183809">
    <property type="component" value="Unassembled WGS sequence"/>
</dbReference>
<dbReference type="GO" id="GO:0008324">
    <property type="term" value="F:monoatomic cation transmembrane transporter activity"/>
    <property type="evidence" value="ECO:0007669"/>
    <property type="project" value="InterPro"/>
</dbReference>
<dbReference type="PANTHER" id="PTHR43840:SF12">
    <property type="entry name" value="CATION DIFFUSION FACILITATOR 1 (AFU_ORTHOLOGUE AFUA_1G14440)"/>
    <property type="match status" value="1"/>
</dbReference>
<protein>
    <submittedName>
        <fullName evidence="10">Cation diffusion facilitator 1</fullName>
    </submittedName>
</protein>
<accession>A0A1J9QPA0</accession>
<evidence type="ECO:0000256" key="1">
    <source>
        <dbReference type="ARBA" id="ARBA00004141"/>
    </source>
</evidence>
<evidence type="ECO:0000259" key="8">
    <source>
        <dbReference type="Pfam" id="PF01545"/>
    </source>
</evidence>
<feature type="transmembrane region" description="Helical" evidence="7">
    <location>
        <begin position="215"/>
        <end position="236"/>
    </location>
</feature>
<proteinExistence type="predicted"/>
<feature type="region of interest" description="Disordered" evidence="6">
    <location>
        <begin position="1"/>
        <end position="82"/>
    </location>
</feature>
<evidence type="ECO:0000256" key="2">
    <source>
        <dbReference type="ARBA" id="ARBA00022448"/>
    </source>
</evidence>
<dbReference type="InterPro" id="IPR027469">
    <property type="entry name" value="Cation_efflux_TMD_sf"/>
</dbReference>
<evidence type="ECO:0000256" key="5">
    <source>
        <dbReference type="ARBA" id="ARBA00023136"/>
    </source>
</evidence>
<evidence type="ECO:0000313" key="10">
    <source>
        <dbReference type="EMBL" id="OJD30742.1"/>
    </source>
</evidence>
<dbReference type="FunFam" id="1.20.1510.10:FF:000005">
    <property type="entry name" value="Putative Cation diffusion facilitator 1"/>
    <property type="match status" value="1"/>
</dbReference>
<evidence type="ECO:0000313" key="11">
    <source>
        <dbReference type="Proteomes" id="UP000183809"/>
    </source>
</evidence>
<dbReference type="GO" id="GO:0016020">
    <property type="term" value="C:membrane"/>
    <property type="evidence" value="ECO:0007669"/>
    <property type="project" value="UniProtKB-SubCell"/>
</dbReference>
<dbReference type="FunFam" id="3.30.70.1350:FF:000003">
    <property type="entry name" value="Cation diffusion facilitator 1"/>
    <property type="match status" value="1"/>
</dbReference>
<evidence type="ECO:0000256" key="4">
    <source>
        <dbReference type="ARBA" id="ARBA00022989"/>
    </source>
</evidence>
<dbReference type="PANTHER" id="PTHR43840">
    <property type="entry name" value="MITOCHONDRIAL METAL TRANSPORTER 1-RELATED"/>
    <property type="match status" value="1"/>
</dbReference>
<reference evidence="10 11" key="1">
    <citation type="submission" date="2016-10" db="EMBL/GenBank/DDBJ databases">
        <title>Proteomics and genomics reveal pathogen-plant mechanisms compatible with a hemibiotrophic lifestyle of Diplodia corticola.</title>
        <authorList>
            <person name="Fernandes I."/>
            <person name="De Jonge R."/>
            <person name="Van De Peer Y."/>
            <person name="Devreese B."/>
            <person name="Alves A."/>
            <person name="Esteves A.C."/>
        </authorList>
    </citation>
    <scope>NUCLEOTIDE SEQUENCE [LARGE SCALE GENOMIC DNA]</scope>
    <source>
        <strain evidence="10 11">CBS 112549</strain>
    </source>
</reference>
<evidence type="ECO:0000256" key="3">
    <source>
        <dbReference type="ARBA" id="ARBA00022692"/>
    </source>
</evidence>
<dbReference type="InterPro" id="IPR002524">
    <property type="entry name" value="Cation_efflux"/>
</dbReference>
<sequence>MTSSESDLRHSISLRPHPFPTQASQPGRADRTESPRPEFIALTPVDHPGTPEPANHNKNGTSTAFEPTTPPPDGPQDPLSHRNAARFTNESTDVERQTLPSYDRANDPFNLADKIKPAHELEQIRANTSRKRDGCGPLVTNPKAHRARKVEAFYETQNENIERLLKPVSEHVRQAKEEEGADNLQFKIAVWGSFAANICLVCLQLYGAISSGSLSLFTTMADAIFDPMSNITLILANRAVKRVNPHRFPSGKARIETAGNIFFCFLMTAVSLIIIVMACRELAEGHGEDTRNFHLPSVIAVAAAFGTKFVLFLYCWALRNKYSQVRILWEDHRNDLFINGFGILTSVGGSKLKWFIDPAGAIVISCLITFLWMRTAYSEFQLLIGVSADTAMLQLITYVSMTHSPAITGIDTVRAWHSGPRLIVEVDIVMSPDDSLRNTHDVAEALQTKLESLPDVERCYVHVDYETSHAPEHFWKKEL</sequence>
<feature type="transmembrane region" description="Helical" evidence="7">
    <location>
        <begin position="354"/>
        <end position="374"/>
    </location>
</feature>
<dbReference type="Pfam" id="PF01545">
    <property type="entry name" value="Cation_efflux"/>
    <property type="match status" value="1"/>
</dbReference>
<dbReference type="SUPFAM" id="SSF161111">
    <property type="entry name" value="Cation efflux protein transmembrane domain-like"/>
    <property type="match status" value="1"/>
</dbReference>
<feature type="transmembrane region" description="Helical" evidence="7">
    <location>
        <begin position="188"/>
        <end position="209"/>
    </location>
</feature>
<feature type="domain" description="Cation efflux protein transmembrane" evidence="8">
    <location>
        <begin position="193"/>
        <end position="384"/>
    </location>
</feature>
<dbReference type="STRING" id="236234.A0A1J9QPA0"/>
<dbReference type="SUPFAM" id="SSF160240">
    <property type="entry name" value="Cation efflux protein cytoplasmic domain-like"/>
    <property type="match status" value="1"/>
</dbReference>
<evidence type="ECO:0000256" key="7">
    <source>
        <dbReference type="SAM" id="Phobius"/>
    </source>
</evidence>
<dbReference type="GO" id="GO:0098771">
    <property type="term" value="P:inorganic ion homeostasis"/>
    <property type="evidence" value="ECO:0007669"/>
    <property type="project" value="UniProtKB-ARBA"/>
</dbReference>
<feature type="transmembrane region" description="Helical" evidence="7">
    <location>
        <begin position="298"/>
        <end position="318"/>
    </location>
</feature>
<keyword evidence="2" id="KW-0813">Transport</keyword>
<dbReference type="RefSeq" id="XP_020127002.1">
    <property type="nucleotide sequence ID" value="XM_020277378.1"/>
</dbReference>
<dbReference type="InterPro" id="IPR027470">
    <property type="entry name" value="Cation_efflux_CTD"/>
</dbReference>
<dbReference type="InterPro" id="IPR036837">
    <property type="entry name" value="Cation_efflux_CTD_sf"/>
</dbReference>
<name>A0A1J9QPA0_9PEZI</name>
<gene>
    <name evidence="10" type="ORF">BKCO1_560002</name>
</gene>
<keyword evidence="4 7" id="KW-1133">Transmembrane helix</keyword>
<dbReference type="GeneID" id="31017639"/>
<feature type="compositionally biased region" description="Polar residues" evidence="6">
    <location>
        <begin position="56"/>
        <end position="66"/>
    </location>
</feature>
<dbReference type="Gene3D" id="1.20.1510.10">
    <property type="entry name" value="Cation efflux protein transmembrane domain"/>
    <property type="match status" value="1"/>
</dbReference>
<dbReference type="InterPro" id="IPR050291">
    <property type="entry name" value="CDF_Transporter"/>
</dbReference>
<comment type="caution">
    <text evidence="10">The sequence shown here is derived from an EMBL/GenBank/DDBJ whole genome shotgun (WGS) entry which is preliminary data.</text>
</comment>
<feature type="compositionally biased region" description="Basic and acidic residues" evidence="6">
    <location>
        <begin position="1"/>
        <end position="10"/>
    </location>
</feature>
<comment type="subcellular location">
    <subcellularLocation>
        <location evidence="1">Membrane</location>
        <topology evidence="1">Multi-pass membrane protein</topology>
    </subcellularLocation>
</comment>
<dbReference type="InterPro" id="IPR058533">
    <property type="entry name" value="Cation_efflux_TM"/>
</dbReference>